<feature type="compositionally biased region" description="Polar residues" evidence="7">
    <location>
        <begin position="931"/>
        <end position="945"/>
    </location>
</feature>
<evidence type="ECO:0000256" key="1">
    <source>
        <dbReference type="ARBA" id="ARBA00004123"/>
    </source>
</evidence>
<feature type="compositionally biased region" description="Basic and acidic residues" evidence="7">
    <location>
        <begin position="255"/>
        <end position="279"/>
    </location>
</feature>
<dbReference type="InterPro" id="IPR011990">
    <property type="entry name" value="TPR-like_helical_dom_sf"/>
</dbReference>
<dbReference type="PANTHER" id="PTHR15696:SF0">
    <property type="entry name" value="TELOMERASE-BINDING PROTEIN EST1A"/>
    <property type="match status" value="1"/>
</dbReference>
<feature type="compositionally biased region" description="Polar residues" evidence="7">
    <location>
        <begin position="825"/>
        <end position="834"/>
    </location>
</feature>
<feature type="compositionally biased region" description="Polar residues" evidence="7">
    <location>
        <begin position="578"/>
        <end position="594"/>
    </location>
</feature>
<dbReference type="GO" id="GO:0070034">
    <property type="term" value="F:telomerase RNA binding"/>
    <property type="evidence" value="ECO:0007669"/>
    <property type="project" value="TreeGrafter"/>
</dbReference>
<feature type="compositionally biased region" description="Low complexity" evidence="7">
    <location>
        <begin position="1730"/>
        <end position="1747"/>
    </location>
</feature>
<feature type="compositionally biased region" description="Basic and acidic residues" evidence="7">
    <location>
        <begin position="174"/>
        <end position="196"/>
    </location>
</feature>
<evidence type="ECO:0000313" key="9">
    <source>
        <dbReference type="EMBL" id="CAD7431806.1"/>
    </source>
</evidence>
<dbReference type="Pfam" id="PF10373">
    <property type="entry name" value="EST1_DNA_bind"/>
    <property type="match status" value="1"/>
</dbReference>
<dbReference type="InterPro" id="IPR029060">
    <property type="entry name" value="PIN-like_dom_sf"/>
</dbReference>
<feature type="region of interest" description="Disordered" evidence="7">
    <location>
        <begin position="537"/>
        <end position="638"/>
    </location>
</feature>
<dbReference type="SUPFAM" id="SSF48452">
    <property type="entry name" value="TPR-like"/>
    <property type="match status" value="1"/>
</dbReference>
<dbReference type="CDD" id="cd09885">
    <property type="entry name" value="PIN_Smg6-like"/>
    <property type="match status" value="1"/>
</dbReference>
<dbReference type="EMBL" id="OB795174">
    <property type="protein sequence ID" value="CAD7431806.1"/>
    <property type="molecule type" value="Genomic_DNA"/>
</dbReference>
<sequence>MSESEREHEADDIRILRQSLYLKTIVVRHLNQGSEEIVKQSLLISATNSYKVSSLLQIVKGASCLSPAVMLRPSVRTNGITCPLEALIDKKQLSSVQADVLLGLCIKATSNAEDMRGRREKPHLVIYRPGSGPLRKSAPEEDSTNNSLDNHLRTNSTSTNPDNHLRTNFDPGSDDWRRNSKVTHEPFKTLTNERRAQPPRMSNLTEAQSPDILSDLRRKSRKPEQAIYVPKPLAQAIAERDDFAKPSSSVSGRGSRTDTSQEEKWDKDYEMQKKEDAKRSQPSNPQGDRYNMGAAERPGLKAGEDRPRRSVEGERPLWRAESPREVRQASEPRSLPPDIHRTRDTRSVEPSGRWTGDKGQAKPPSGRRGSRDGMGPKSHPCYDTLPPRLKKKYLAENMISEPTASSYIGTNSEAVWDGSTVTFQGSSGVNYRPHTLPLPHYPPGPQPPRSENWYQTLPAPSTRGRGRLRPEDLELERLESAVGRMSCTFPQEAASGANIDRTPTSTSSPVRTETPSAGYALSHGRNYQHPVLPDVRNYHHPATSSNDKMYQHGGTAALPSDGRNYHHGASTGRGHNTGARTQTHPIQGQDSRVPSNDVRVQYPHESKPTVNNQNLYSSAPSPAPRQQNNASNCCENTAPSLPATVEEKAPLRELSSPLLDWSEEVELSERLEAEAAVSDAMTRSSSLVSVSDKTLTQPPRARRRRRRRRRKDKGKIEESSEIGPDCVGNLVNHHVSSGYRSMSGETSPERMAGDNTSRSGQGRNHRANSRDKNPNTSHQNKDQRGSSMDRNQRGNSQNRNRSNVSRDRNQGDVKYNRSHHDKNIQAESQNQRRGISQDRNRHNTGQNRTQRNNSRERSGRGNSQIRNQRGGSQESQLFHRRDNAADTTSWRSSQDRETSLDRYPRKEKGDPWDRYHHRAGSRDRNTRGSGKETSLSGASRESVNTRVRKEKSSQSVSVAEVGWGDKTAHKEHARVSGRPSRPELPQEFGNQDVSSPGILVLPPPDMSVPPPSYQPVFRQLFDHNNPNRPIIVSSSANRNTSSTPAQNNRENELMADLSHSPGFVSYTGATSQLQELEEQFGNSRPSWYSPYSQSFRQAHCQRLILDIERADSELQWILSSGGILRDWNRIVYIRQFLQQSWHTLLVKDLRFSQQDNVDQYMWKLLFYSIIELLRKSMAEDINPENKELYKNTVLSVIEEGTVFLDNLLVVLEQTYNVDLDSDISMQQIINKNSNYVSIVLVAAQKIFLFLGDLARYKEQVNESSNFGKSRQCYLKAHHLNPKNGRPYYQLAILAVYGRRKLDAVYYYTRSIMASNPFHSAREKLLALFDESRKKRIPGRVVSVKTVKLSFSPSSCHQKHTLGGTWSVAAEVTLSVSLVCCQYEQLERKRREEREGKMRERMKEKEGAGLRREFWVHPEGGRRLHITTSTLQEHRRAIDSEDEELAGLSSAEVNKRFVISYLNVQGKLFTKIGMETFQESAVQMLREFRALLQHSPVPLNANRFLQLLALNMFAIENTQPKDSLEAGYRSALQESALVLSLQMFNLILEKCVILLKEQLENSTEQLDLHNSRLVVSEDLQVLLPAVKVWCDWLVCHSTVWNPPPSCQDYRVGPAGDAWVRMASFVNLLERLDYGKLRMDEEPHEGWEMVRLPEDSTLSEFTPLKSIIDEPCYISKDVDMLSVCLSSQEEACVVKRVRKIVFFGTVWLCGEDPPVLKLQKYDESLSEYVSVVASSSQESPSSPPEGQSDSDLRVESFSEDEAGGDTPETEPSAGTPAEIRSLLHRKEELERRQQRQERHRQRVQTILRETVVSVEIEVKPHYLVPDTNCFIDYLPQLQKISQATTSQHQLLYTLMVPLVVIKELEGLARGGRDRDFIPLAHIAPEHAARVAESAKTALIFLRSRLPGVRCVTSRGAILAPTSCAMEEETDLQQGNDDRILTTSLSLCKIANDEDTKPGEPRRLLRDVVLLTEDRNLRVKALALHVPVREVGDFMKGAYTNNAGQGIRRSCGENSCNNMGIDNSPALSNAMTWYLEIGRENCVYGHEHHRPLFREPSEVAGGVRGSGHSQCGDTCPGWKSAKERLTVLLCSNSRVPIIIGKSAKEQLTVLLCSNSRVPIIIGKFTEPQCFRNVKKLSEADYANSKLWMSNHGRVVFVQDGGETREEWFVRGSTHAIASPLLLYQLKRRHFPPLMLVCADADHGLLQGRSRPSRCNKTARVVCWGKKELLATSTIQRCDMSYIQEKIDHT</sequence>
<dbReference type="InterPro" id="IPR019458">
    <property type="entry name" value="Est1-like_N"/>
</dbReference>
<dbReference type="GO" id="GO:0005737">
    <property type="term" value="C:cytoplasm"/>
    <property type="evidence" value="ECO:0007669"/>
    <property type="project" value="UniProtKB-SubCell"/>
</dbReference>
<feature type="region of interest" description="Disordered" evidence="7">
    <location>
        <begin position="1730"/>
        <end position="1776"/>
    </location>
</feature>
<evidence type="ECO:0000259" key="8">
    <source>
        <dbReference type="SMART" id="SM00670"/>
    </source>
</evidence>
<dbReference type="GO" id="GO:0005697">
    <property type="term" value="C:telomerase holoenzyme complex"/>
    <property type="evidence" value="ECO:0007669"/>
    <property type="project" value="TreeGrafter"/>
</dbReference>
<evidence type="ECO:0000256" key="3">
    <source>
        <dbReference type="ARBA" id="ARBA00022490"/>
    </source>
</evidence>
<dbReference type="InterPro" id="IPR045153">
    <property type="entry name" value="Est1/Ebs1-like"/>
</dbReference>
<accession>A0A7R9EER9</accession>
<feature type="coiled-coil region" evidence="6">
    <location>
        <begin position="1777"/>
        <end position="1804"/>
    </location>
</feature>
<dbReference type="SMART" id="SM00670">
    <property type="entry name" value="PINc"/>
    <property type="match status" value="1"/>
</dbReference>
<comment type="subcellular location">
    <subcellularLocation>
        <location evidence="2">Cytoplasm</location>
    </subcellularLocation>
    <subcellularLocation>
        <location evidence="1">Nucleus</location>
    </subcellularLocation>
</comment>
<dbReference type="GO" id="GO:0042162">
    <property type="term" value="F:telomeric DNA binding"/>
    <property type="evidence" value="ECO:0007669"/>
    <property type="project" value="TreeGrafter"/>
</dbReference>
<feature type="compositionally biased region" description="Polar residues" evidence="7">
    <location>
        <begin position="608"/>
        <end position="638"/>
    </location>
</feature>
<feature type="compositionally biased region" description="Polar residues" evidence="7">
    <location>
        <begin position="144"/>
        <end position="162"/>
    </location>
</feature>
<feature type="compositionally biased region" description="Basic residues" evidence="7">
    <location>
        <begin position="700"/>
        <end position="713"/>
    </location>
</feature>
<dbReference type="GO" id="GO:0000184">
    <property type="term" value="P:nuclear-transcribed mRNA catabolic process, nonsense-mediated decay"/>
    <property type="evidence" value="ECO:0007669"/>
    <property type="project" value="UniProtKB-KW"/>
</dbReference>
<protein>
    <recommendedName>
        <fullName evidence="8">PIN domain-containing protein</fullName>
    </recommendedName>
</protein>
<feature type="region of interest" description="Disordered" evidence="7">
    <location>
        <begin position="491"/>
        <end position="524"/>
    </location>
</feature>
<dbReference type="Pfam" id="PF10374">
    <property type="entry name" value="EST1"/>
    <property type="match status" value="1"/>
</dbReference>
<keyword evidence="4" id="KW-0866">Nonsense-mediated mRNA decay</keyword>
<feature type="domain" description="PIN" evidence="8">
    <location>
        <begin position="1819"/>
        <end position="1976"/>
    </location>
</feature>
<feature type="compositionally biased region" description="Polar residues" evidence="7">
    <location>
        <begin position="681"/>
        <end position="697"/>
    </location>
</feature>
<dbReference type="SUPFAM" id="SSF88723">
    <property type="entry name" value="PIN domain-like"/>
    <property type="match status" value="1"/>
</dbReference>
<feature type="region of interest" description="Disordered" evidence="7">
    <location>
        <begin position="114"/>
        <end position="387"/>
    </location>
</feature>
<proteinExistence type="predicted"/>
<evidence type="ECO:0000256" key="2">
    <source>
        <dbReference type="ARBA" id="ARBA00004496"/>
    </source>
</evidence>
<keyword evidence="6" id="KW-0175">Coiled coil</keyword>
<evidence type="ECO:0000256" key="4">
    <source>
        <dbReference type="ARBA" id="ARBA00023161"/>
    </source>
</evidence>
<feature type="compositionally biased region" description="Basic and acidic residues" evidence="7">
    <location>
        <begin position="298"/>
        <end position="330"/>
    </location>
</feature>
<name>A0A7R9EER9_9NEOP</name>
<feature type="compositionally biased region" description="Low complexity" evidence="7">
    <location>
        <begin position="502"/>
        <end position="516"/>
    </location>
</feature>
<keyword evidence="3" id="KW-0963">Cytoplasm</keyword>
<dbReference type="Pfam" id="PF13638">
    <property type="entry name" value="PIN_4"/>
    <property type="match status" value="1"/>
</dbReference>
<feature type="compositionally biased region" description="Basic and acidic residues" evidence="7">
    <location>
        <begin position="893"/>
        <end position="930"/>
    </location>
</feature>
<evidence type="ECO:0000256" key="6">
    <source>
        <dbReference type="SAM" id="Coils"/>
    </source>
</evidence>
<feature type="compositionally biased region" description="Polar residues" evidence="7">
    <location>
        <begin position="734"/>
        <end position="746"/>
    </location>
</feature>
<dbReference type="InterPro" id="IPR018834">
    <property type="entry name" value="DNA/RNA-bd_Est1-type"/>
</dbReference>
<dbReference type="FunFam" id="3.40.50.1010:FF:000047">
    <property type="entry name" value="Blast:Telomerase-binding protein EST1A"/>
    <property type="match status" value="1"/>
</dbReference>
<feature type="compositionally biased region" description="Basic and acidic residues" evidence="7">
    <location>
        <begin position="338"/>
        <end position="347"/>
    </location>
</feature>
<reference evidence="9" key="1">
    <citation type="submission" date="2020-11" db="EMBL/GenBank/DDBJ databases">
        <authorList>
            <person name="Tran Van P."/>
        </authorList>
    </citation>
    <scope>NUCLEOTIDE SEQUENCE</scope>
</reference>
<feature type="compositionally biased region" description="Polar residues" evidence="7">
    <location>
        <begin position="864"/>
        <end position="876"/>
    </location>
</feature>
<dbReference type="InterPro" id="IPR002716">
    <property type="entry name" value="PIN_dom"/>
</dbReference>
<organism evidence="9">
    <name type="scientific">Timema monikensis</name>
    <dbReference type="NCBI Taxonomy" id="170555"/>
    <lineage>
        <taxon>Eukaryota</taxon>
        <taxon>Metazoa</taxon>
        <taxon>Ecdysozoa</taxon>
        <taxon>Arthropoda</taxon>
        <taxon>Hexapoda</taxon>
        <taxon>Insecta</taxon>
        <taxon>Pterygota</taxon>
        <taxon>Neoptera</taxon>
        <taxon>Polyneoptera</taxon>
        <taxon>Phasmatodea</taxon>
        <taxon>Timematodea</taxon>
        <taxon>Timematoidea</taxon>
        <taxon>Timematidae</taxon>
        <taxon>Timema</taxon>
    </lineage>
</organism>
<feature type="region of interest" description="Disordered" evidence="7">
    <location>
        <begin position="1027"/>
        <end position="1048"/>
    </location>
</feature>
<feature type="compositionally biased region" description="Low complexity" evidence="7">
    <location>
        <begin position="793"/>
        <end position="803"/>
    </location>
</feature>
<dbReference type="PANTHER" id="PTHR15696">
    <property type="entry name" value="SMG-7 SUPPRESSOR WITH MORPHOLOGICAL EFFECT ON GENITALIA PROTEIN 7"/>
    <property type="match status" value="1"/>
</dbReference>
<dbReference type="Gene3D" id="1.25.40.10">
    <property type="entry name" value="Tetratricopeptide repeat domain"/>
    <property type="match status" value="1"/>
</dbReference>
<dbReference type="Gene3D" id="3.40.50.1010">
    <property type="entry name" value="5'-nuclease"/>
    <property type="match status" value="1"/>
</dbReference>
<evidence type="ECO:0000256" key="5">
    <source>
        <dbReference type="ARBA" id="ARBA00023242"/>
    </source>
</evidence>
<evidence type="ECO:0000256" key="7">
    <source>
        <dbReference type="SAM" id="MobiDB-lite"/>
    </source>
</evidence>
<feature type="region of interest" description="Disordered" evidence="7">
    <location>
        <begin position="674"/>
        <end position="989"/>
    </location>
</feature>
<keyword evidence="5" id="KW-0539">Nucleus</keyword>
<gene>
    <name evidence="9" type="ORF">TMSB3V08_LOCUS8526</name>
</gene>
<feature type="compositionally biased region" description="Basic and acidic residues" evidence="7">
    <location>
        <begin position="768"/>
        <end position="784"/>
    </location>
</feature>
<feature type="compositionally biased region" description="Basic and acidic residues" evidence="7">
    <location>
        <begin position="804"/>
        <end position="815"/>
    </location>
</feature>